<evidence type="ECO:0000313" key="3">
    <source>
        <dbReference type="Proteomes" id="UP001344906"/>
    </source>
</evidence>
<sequence length="101" mass="10997">MNIQRKHSRTPEHGALAATCYTTTTYPRTDNEVPGQKADSAYLKALLLARTDGEARTTHVDQLKAQVDAGTYSCDSNQLARLLRVSPSASALLGLGKMNRH</sequence>
<dbReference type="Proteomes" id="UP001344906">
    <property type="component" value="Unassembled WGS sequence"/>
</dbReference>
<gene>
    <name evidence="2" type="ORF">KDH_58500</name>
</gene>
<organism evidence="2 3">
    <name type="scientific">Dictyobacter halimunensis</name>
    <dbReference type="NCBI Taxonomy" id="3026934"/>
    <lineage>
        <taxon>Bacteria</taxon>
        <taxon>Bacillati</taxon>
        <taxon>Chloroflexota</taxon>
        <taxon>Ktedonobacteria</taxon>
        <taxon>Ktedonobacterales</taxon>
        <taxon>Dictyobacteraceae</taxon>
        <taxon>Dictyobacter</taxon>
    </lineage>
</organism>
<dbReference type="InterPro" id="IPR031316">
    <property type="entry name" value="FlgM_C"/>
</dbReference>
<evidence type="ECO:0000313" key="2">
    <source>
        <dbReference type="EMBL" id="GLV59022.1"/>
    </source>
</evidence>
<dbReference type="RefSeq" id="WP_338255478.1">
    <property type="nucleotide sequence ID" value="NZ_BSRI01000002.1"/>
</dbReference>
<dbReference type="SUPFAM" id="SSF101498">
    <property type="entry name" value="Anti-sigma factor FlgM"/>
    <property type="match status" value="1"/>
</dbReference>
<comment type="caution">
    <text evidence="2">The sequence shown here is derived from an EMBL/GenBank/DDBJ whole genome shotgun (WGS) entry which is preliminary data.</text>
</comment>
<dbReference type="EMBL" id="BSRI01000002">
    <property type="protein sequence ID" value="GLV59022.1"/>
    <property type="molecule type" value="Genomic_DNA"/>
</dbReference>
<feature type="domain" description="Anti-sigma-28 factor FlgM C-terminal" evidence="1">
    <location>
        <begin position="50"/>
        <end position="81"/>
    </location>
</feature>
<evidence type="ECO:0000259" key="1">
    <source>
        <dbReference type="Pfam" id="PF04316"/>
    </source>
</evidence>
<protein>
    <recommendedName>
        <fullName evidence="1">Anti-sigma-28 factor FlgM C-terminal domain-containing protein</fullName>
    </recommendedName>
</protein>
<proteinExistence type="predicted"/>
<name>A0ABQ6G2K3_9CHLR</name>
<reference evidence="2 3" key="1">
    <citation type="submission" date="2023-02" db="EMBL/GenBank/DDBJ databases">
        <title>Dictyobacter halimunensis sp. nov., a new member of the class Ktedonobacteria from forest soil in a geothermal area.</title>
        <authorList>
            <person name="Rachmania M.K."/>
            <person name="Ningsih F."/>
            <person name="Sakai Y."/>
            <person name="Yabe S."/>
            <person name="Yokota A."/>
            <person name="Sjamsuridzal W."/>
        </authorList>
    </citation>
    <scope>NUCLEOTIDE SEQUENCE [LARGE SCALE GENOMIC DNA]</scope>
    <source>
        <strain evidence="2 3">S3.2.2.5</strain>
    </source>
</reference>
<keyword evidence="3" id="KW-1185">Reference proteome</keyword>
<dbReference type="Pfam" id="PF04316">
    <property type="entry name" value="FlgM"/>
    <property type="match status" value="1"/>
</dbReference>
<dbReference type="InterPro" id="IPR035890">
    <property type="entry name" value="Anti-sigma-28_factor_FlgM_sf"/>
</dbReference>
<accession>A0ABQ6G2K3</accession>